<dbReference type="InterPro" id="IPR013618">
    <property type="entry name" value="TMTC_DUF1736"/>
</dbReference>
<evidence type="ECO:0000313" key="7">
    <source>
        <dbReference type="EnsemblMetazoa" id="ACHR004260-PA"/>
    </source>
</evidence>
<keyword evidence="8" id="KW-1185">Reference proteome</keyword>
<keyword evidence="5" id="KW-0812">Transmembrane</keyword>
<dbReference type="Pfam" id="PF08409">
    <property type="entry name" value="TMTC_DUF1736"/>
    <property type="match status" value="1"/>
</dbReference>
<dbReference type="PANTHER" id="PTHR44216">
    <property type="entry name" value="PROTEIN O-MANNOSYL-TRANSFERASE TMTC2"/>
    <property type="match status" value="1"/>
</dbReference>
<keyword evidence="2" id="KW-0802">TPR repeat</keyword>
<evidence type="ECO:0000256" key="5">
    <source>
        <dbReference type="SAM" id="Phobius"/>
    </source>
</evidence>
<keyword evidence="3 5" id="KW-0472">Membrane</keyword>
<reference evidence="7" key="2">
    <citation type="submission" date="2020-05" db="UniProtKB">
        <authorList>
            <consortium name="EnsemblMetazoa"/>
        </authorList>
    </citation>
    <scope>IDENTIFICATION</scope>
    <source>
        <strain evidence="7">ACHKN1017</strain>
    </source>
</reference>
<feature type="region of interest" description="Disordered" evidence="4">
    <location>
        <begin position="312"/>
        <end position="352"/>
    </location>
</feature>
<evidence type="ECO:0000256" key="2">
    <source>
        <dbReference type="ARBA" id="ARBA00022803"/>
    </source>
</evidence>
<evidence type="ECO:0000256" key="3">
    <source>
        <dbReference type="ARBA" id="ARBA00023136"/>
    </source>
</evidence>
<keyword evidence="1" id="KW-0677">Repeat</keyword>
<dbReference type="STRING" id="43041.A0A182K0H8"/>
<dbReference type="AlphaFoldDB" id="A0A182K0H8"/>
<dbReference type="VEuPathDB" id="VectorBase:ACHR004260"/>
<dbReference type="Proteomes" id="UP000075881">
    <property type="component" value="Unassembled WGS sequence"/>
</dbReference>
<feature type="transmembrane region" description="Helical" evidence="5">
    <location>
        <begin position="90"/>
        <end position="112"/>
    </location>
</feature>
<evidence type="ECO:0000259" key="6">
    <source>
        <dbReference type="Pfam" id="PF08409"/>
    </source>
</evidence>
<evidence type="ECO:0000256" key="4">
    <source>
        <dbReference type="SAM" id="MobiDB-lite"/>
    </source>
</evidence>
<sequence>MEWHRVRSLGIIALSLAFIVHCRLTLPRPGTLFSTADNPTARSGSLWTRFLTFTYLPVVNFKLLLLPDVLSFDWGMDAIPRIGTVFDRKVALACLFYLALGWALWSSGRALARRQSSMRSAGAKTASTGASSSFNRKLANKLNLHRLRAGEEAHSPSLPVVQLDEPANGAGASGCALCKHDAGLHHSSSCRTLHNNNGLSSIMCGCAYVPEYKYLSLAAPAQLANYFCRTAGTSSKSTARPASTNNNDSASINYNQSFQGTVVGKKFACHWPLGSVGETTNLDKDKPSNPFPFTGLLAAPAEMVSSSLSSSSSSPYTSSSSSSSSSSCASSVRGDSADGSTDGEASHHESSSLHNSPAAALLMSVALLALPFLPASNLLFYVGFVVAERILYLPSVGYCLLVGLGASGLIDGGSSSNGSPSGKLPNYGRCSGRRTGNSIRWMGTVVRKCVRALVASECAGEVRDAANGLNRMSVTSDNGNGVSGRYGKFRTNGMSAPSVSVQAVGGGGGGGSSSSSKASRPATASRGGRTGRNTKPFGPRRRQLVLVCVGLLLIAYSAKTVRRNRDWADEESLFRSAVAINPPKGM</sequence>
<keyword evidence="5" id="KW-1133">Transmembrane helix</keyword>
<dbReference type="GO" id="GO:0005789">
    <property type="term" value="C:endoplasmic reticulum membrane"/>
    <property type="evidence" value="ECO:0007669"/>
    <property type="project" value="TreeGrafter"/>
</dbReference>
<reference evidence="8" key="1">
    <citation type="submission" date="2013-03" db="EMBL/GenBank/DDBJ databases">
        <title>The Genome Sequence of Anopheles christyi ACHKN1017.</title>
        <authorList>
            <consortium name="The Broad Institute Genomics Platform"/>
            <person name="Neafsey D.E."/>
            <person name="Besansky N."/>
            <person name="Walker B."/>
            <person name="Young S.K."/>
            <person name="Zeng Q."/>
            <person name="Gargeya S."/>
            <person name="Fitzgerald M."/>
            <person name="Haas B."/>
            <person name="Abouelleil A."/>
            <person name="Allen A.W."/>
            <person name="Alvarado L."/>
            <person name="Arachchi H.M."/>
            <person name="Berlin A.M."/>
            <person name="Chapman S.B."/>
            <person name="Gainer-Dewar J."/>
            <person name="Goldberg J."/>
            <person name="Griggs A."/>
            <person name="Gujja S."/>
            <person name="Hansen M."/>
            <person name="Howarth C."/>
            <person name="Imamovic A."/>
            <person name="Ireland A."/>
            <person name="Larimer J."/>
            <person name="McCowan C."/>
            <person name="Murphy C."/>
            <person name="Pearson M."/>
            <person name="Poon T.W."/>
            <person name="Priest M."/>
            <person name="Roberts A."/>
            <person name="Saif S."/>
            <person name="Shea T."/>
            <person name="Sisk P."/>
            <person name="Sykes S."/>
            <person name="Wortman J."/>
            <person name="Nusbaum C."/>
            <person name="Birren B."/>
        </authorList>
    </citation>
    <scope>NUCLEOTIDE SEQUENCE [LARGE SCALE GENOMIC DNA]</scope>
    <source>
        <strain evidence="8">ACHKN1017</strain>
    </source>
</reference>
<dbReference type="EnsemblMetazoa" id="ACHR004260-RA">
    <property type="protein sequence ID" value="ACHR004260-PA"/>
    <property type="gene ID" value="ACHR004260"/>
</dbReference>
<organism evidence="7 8">
    <name type="scientific">Anopheles christyi</name>
    <dbReference type="NCBI Taxonomy" id="43041"/>
    <lineage>
        <taxon>Eukaryota</taxon>
        <taxon>Metazoa</taxon>
        <taxon>Ecdysozoa</taxon>
        <taxon>Arthropoda</taxon>
        <taxon>Hexapoda</taxon>
        <taxon>Insecta</taxon>
        <taxon>Pterygota</taxon>
        <taxon>Neoptera</taxon>
        <taxon>Endopterygota</taxon>
        <taxon>Diptera</taxon>
        <taxon>Nematocera</taxon>
        <taxon>Culicoidea</taxon>
        <taxon>Culicidae</taxon>
        <taxon>Anophelinae</taxon>
        <taxon>Anopheles</taxon>
    </lineage>
</organism>
<dbReference type="GO" id="GO:0035269">
    <property type="term" value="P:protein O-linked glycosylation via mannose"/>
    <property type="evidence" value="ECO:0007669"/>
    <property type="project" value="TreeGrafter"/>
</dbReference>
<dbReference type="GO" id="GO:0000030">
    <property type="term" value="F:mannosyltransferase activity"/>
    <property type="evidence" value="ECO:0007669"/>
    <property type="project" value="TreeGrafter"/>
</dbReference>
<protein>
    <recommendedName>
        <fullName evidence="6">DUF1736 domain-containing protein</fullName>
    </recommendedName>
</protein>
<feature type="domain" description="DUF1736" evidence="6">
    <location>
        <begin position="32"/>
        <end position="100"/>
    </location>
</feature>
<dbReference type="InterPro" id="IPR052384">
    <property type="entry name" value="TMTC_O-mannosyltransferase"/>
</dbReference>
<evidence type="ECO:0000256" key="1">
    <source>
        <dbReference type="ARBA" id="ARBA00022737"/>
    </source>
</evidence>
<proteinExistence type="predicted"/>
<feature type="compositionally biased region" description="Low complexity" evidence="4">
    <location>
        <begin position="312"/>
        <end position="331"/>
    </location>
</feature>
<accession>A0A182K0H8</accession>
<evidence type="ECO:0000313" key="8">
    <source>
        <dbReference type="Proteomes" id="UP000075881"/>
    </source>
</evidence>
<name>A0A182K0H8_9DIPT</name>
<feature type="transmembrane region" description="Helical" evidence="5">
    <location>
        <begin position="390"/>
        <end position="410"/>
    </location>
</feature>
<feature type="transmembrane region" description="Helical" evidence="5">
    <location>
        <begin position="360"/>
        <end position="384"/>
    </location>
</feature>
<feature type="region of interest" description="Disordered" evidence="4">
    <location>
        <begin position="502"/>
        <end position="538"/>
    </location>
</feature>
<dbReference type="PANTHER" id="PTHR44216:SF3">
    <property type="entry name" value="PROTEIN O-MANNOSYL-TRANSFERASE TMTC2"/>
    <property type="match status" value="1"/>
</dbReference>